<evidence type="ECO:0000313" key="1">
    <source>
        <dbReference type="EMBL" id="EGZ06524.1"/>
    </source>
</evidence>
<keyword evidence="2" id="KW-1185">Reference proteome</keyword>
<dbReference type="KEGG" id="psoj:PHYSODRAFT_405897"/>
<sequence>DDEEPPQPIEFYTFWSYHAANELMNELIMEEVGKSTTAATWDAEARKCVHCIQKVRKRVNQRQKRYGAKIRSQARQHLSSRRDLIAASVEELREERMVRIGQQLERTTE</sequence>
<organism evidence="1 2">
    <name type="scientific">Phytophthora sojae (strain P6497)</name>
    <name type="common">Soybean stem and root rot agent</name>
    <name type="synonym">Phytophthora megasperma f. sp. glycines</name>
    <dbReference type="NCBI Taxonomy" id="1094619"/>
    <lineage>
        <taxon>Eukaryota</taxon>
        <taxon>Sar</taxon>
        <taxon>Stramenopiles</taxon>
        <taxon>Oomycota</taxon>
        <taxon>Peronosporomycetes</taxon>
        <taxon>Peronosporales</taxon>
        <taxon>Peronosporaceae</taxon>
        <taxon>Phytophthora</taxon>
    </lineage>
</organism>
<feature type="non-terminal residue" evidence="1">
    <location>
        <position position="109"/>
    </location>
</feature>
<proteinExistence type="predicted"/>
<evidence type="ECO:0000313" key="2">
    <source>
        <dbReference type="Proteomes" id="UP000002640"/>
    </source>
</evidence>
<dbReference type="RefSeq" id="XP_009538421.1">
    <property type="nucleotide sequence ID" value="XM_009540126.1"/>
</dbReference>
<gene>
    <name evidence="1" type="ORF">PHYSODRAFT_405897</name>
</gene>
<reference evidence="1 2" key="1">
    <citation type="journal article" date="2006" name="Science">
        <title>Phytophthora genome sequences uncover evolutionary origins and mechanisms of pathogenesis.</title>
        <authorList>
            <person name="Tyler B.M."/>
            <person name="Tripathy S."/>
            <person name="Zhang X."/>
            <person name="Dehal P."/>
            <person name="Jiang R.H."/>
            <person name="Aerts A."/>
            <person name="Arredondo F.D."/>
            <person name="Baxter L."/>
            <person name="Bensasson D."/>
            <person name="Beynon J.L."/>
            <person name="Chapman J."/>
            <person name="Damasceno C.M."/>
            <person name="Dorrance A.E."/>
            <person name="Dou D."/>
            <person name="Dickerman A.W."/>
            <person name="Dubchak I.L."/>
            <person name="Garbelotto M."/>
            <person name="Gijzen M."/>
            <person name="Gordon S.G."/>
            <person name="Govers F."/>
            <person name="Grunwald N.J."/>
            <person name="Huang W."/>
            <person name="Ivors K.L."/>
            <person name="Jones R.W."/>
            <person name="Kamoun S."/>
            <person name="Krampis K."/>
            <person name="Lamour K.H."/>
            <person name="Lee M.K."/>
            <person name="McDonald W.H."/>
            <person name="Medina M."/>
            <person name="Meijer H.J."/>
            <person name="Nordberg E.K."/>
            <person name="Maclean D.J."/>
            <person name="Ospina-Giraldo M.D."/>
            <person name="Morris P.F."/>
            <person name="Phuntumart V."/>
            <person name="Putnam N.H."/>
            <person name="Rash S."/>
            <person name="Rose J.K."/>
            <person name="Sakihama Y."/>
            <person name="Salamov A.A."/>
            <person name="Savidor A."/>
            <person name="Scheuring C.F."/>
            <person name="Smith B.M."/>
            <person name="Sobral B.W."/>
            <person name="Terry A."/>
            <person name="Torto-Alalibo T.A."/>
            <person name="Win J."/>
            <person name="Xu Z."/>
            <person name="Zhang H."/>
            <person name="Grigoriev I.V."/>
            <person name="Rokhsar D.S."/>
            <person name="Boore J.L."/>
        </authorList>
    </citation>
    <scope>NUCLEOTIDE SEQUENCE [LARGE SCALE GENOMIC DNA]</scope>
    <source>
        <strain evidence="1 2">P6497</strain>
    </source>
</reference>
<accession>G5AEC2</accession>
<protein>
    <submittedName>
        <fullName evidence="1">Uncharacterized protein</fullName>
    </submittedName>
</protein>
<dbReference type="AlphaFoldDB" id="G5AEC2"/>
<dbReference type="Proteomes" id="UP000002640">
    <property type="component" value="Unassembled WGS sequence"/>
</dbReference>
<dbReference type="GeneID" id="20651447"/>
<feature type="non-terminal residue" evidence="1">
    <location>
        <position position="1"/>
    </location>
</feature>
<name>G5AEC2_PHYSP</name>
<dbReference type="SMR" id="G5AEC2"/>
<dbReference type="InParanoid" id="G5AEC2"/>
<dbReference type="EMBL" id="JH159164">
    <property type="protein sequence ID" value="EGZ06524.1"/>
    <property type="molecule type" value="Genomic_DNA"/>
</dbReference>